<dbReference type="RefSeq" id="WP_344609440.1">
    <property type="nucleotide sequence ID" value="NZ_BAAATK010000075.1"/>
</dbReference>
<protein>
    <submittedName>
        <fullName evidence="4">TetR/AcrR family transcriptional regulator</fullName>
    </submittedName>
</protein>
<dbReference type="EMBL" id="BAAATK010000075">
    <property type="protein sequence ID" value="GAA2459829.1"/>
    <property type="molecule type" value="Genomic_DNA"/>
</dbReference>
<dbReference type="Gene3D" id="1.10.357.10">
    <property type="entry name" value="Tetracycline Repressor, domain 2"/>
    <property type="match status" value="1"/>
</dbReference>
<comment type="caution">
    <text evidence="4">The sequence shown here is derived from an EMBL/GenBank/DDBJ whole genome shotgun (WGS) entry which is preliminary data.</text>
</comment>
<name>A0ABP5XP52_9ACTN</name>
<dbReference type="InterPro" id="IPR041483">
    <property type="entry name" value="TetR_C_34"/>
</dbReference>
<dbReference type="PROSITE" id="PS50977">
    <property type="entry name" value="HTH_TETR_2"/>
    <property type="match status" value="1"/>
</dbReference>
<dbReference type="Pfam" id="PF17929">
    <property type="entry name" value="TetR_C_34"/>
    <property type="match status" value="1"/>
</dbReference>
<evidence type="ECO:0000259" key="3">
    <source>
        <dbReference type="PROSITE" id="PS50977"/>
    </source>
</evidence>
<dbReference type="InterPro" id="IPR050109">
    <property type="entry name" value="HTH-type_TetR-like_transc_reg"/>
</dbReference>
<organism evidence="4 5">
    <name type="scientific">Streptomyces glaucus</name>
    <dbReference type="NCBI Taxonomy" id="284029"/>
    <lineage>
        <taxon>Bacteria</taxon>
        <taxon>Bacillati</taxon>
        <taxon>Actinomycetota</taxon>
        <taxon>Actinomycetes</taxon>
        <taxon>Kitasatosporales</taxon>
        <taxon>Streptomycetaceae</taxon>
        <taxon>Streptomyces</taxon>
    </lineage>
</organism>
<dbReference type="InterPro" id="IPR001647">
    <property type="entry name" value="HTH_TetR"/>
</dbReference>
<dbReference type="Pfam" id="PF00440">
    <property type="entry name" value="TetR_N"/>
    <property type="match status" value="1"/>
</dbReference>
<keyword evidence="5" id="KW-1185">Reference proteome</keyword>
<accession>A0ABP5XP52</accession>
<keyword evidence="1 2" id="KW-0238">DNA-binding</keyword>
<dbReference type="Proteomes" id="UP001500460">
    <property type="component" value="Unassembled WGS sequence"/>
</dbReference>
<dbReference type="SUPFAM" id="SSF46689">
    <property type="entry name" value="Homeodomain-like"/>
    <property type="match status" value="1"/>
</dbReference>
<dbReference type="PANTHER" id="PTHR30055">
    <property type="entry name" value="HTH-TYPE TRANSCRIPTIONAL REGULATOR RUTR"/>
    <property type="match status" value="1"/>
</dbReference>
<feature type="DNA-binding region" description="H-T-H motif" evidence="2">
    <location>
        <begin position="41"/>
        <end position="60"/>
    </location>
</feature>
<reference evidence="5" key="1">
    <citation type="journal article" date="2019" name="Int. J. Syst. Evol. Microbiol.">
        <title>The Global Catalogue of Microorganisms (GCM) 10K type strain sequencing project: providing services to taxonomists for standard genome sequencing and annotation.</title>
        <authorList>
            <consortium name="The Broad Institute Genomics Platform"/>
            <consortium name="The Broad Institute Genome Sequencing Center for Infectious Disease"/>
            <person name="Wu L."/>
            <person name="Ma J."/>
        </authorList>
    </citation>
    <scope>NUCLEOTIDE SEQUENCE [LARGE SCALE GENOMIC DNA]</scope>
    <source>
        <strain evidence="5">JCM 6922</strain>
    </source>
</reference>
<evidence type="ECO:0000313" key="4">
    <source>
        <dbReference type="EMBL" id="GAA2459829.1"/>
    </source>
</evidence>
<dbReference type="PANTHER" id="PTHR30055:SF178">
    <property type="entry name" value="POSSIBLE TRANSCRIPTIONAL REGULATORY PROTEIN"/>
    <property type="match status" value="1"/>
</dbReference>
<evidence type="ECO:0000313" key="5">
    <source>
        <dbReference type="Proteomes" id="UP001500460"/>
    </source>
</evidence>
<feature type="domain" description="HTH tetR-type" evidence="3">
    <location>
        <begin position="18"/>
        <end position="78"/>
    </location>
</feature>
<dbReference type="PRINTS" id="PR00455">
    <property type="entry name" value="HTHTETR"/>
</dbReference>
<evidence type="ECO:0000256" key="2">
    <source>
        <dbReference type="PROSITE-ProRule" id="PRU00335"/>
    </source>
</evidence>
<dbReference type="InterPro" id="IPR009057">
    <property type="entry name" value="Homeodomain-like_sf"/>
</dbReference>
<sequence length="219" mass="23692">MTKLPSHVQRARRPEHKELRLASILEAARSLALEKGVRGVTLTDIAQAAGLHKSAVLRYVETREEIYLRLTAEGWTEWASALRAALGERTDGTVDELAEALSRTVVDQPLLCDLLSHVALHLERHVSAEAVLTYKLAALAALDDMAQACARFLPALDEPAARELVSAVSLLAGALWQISHPPEALARLYAEEPRLAHAVVDLLPRLTGSARALAVGLTA</sequence>
<proteinExistence type="predicted"/>
<evidence type="ECO:0000256" key="1">
    <source>
        <dbReference type="ARBA" id="ARBA00023125"/>
    </source>
</evidence>
<gene>
    <name evidence="4" type="ORF">GCM10010421_61470</name>
</gene>